<dbReference type="GO" id="GO:0046872">
    <property type="term" value="F:metal ion binding"/>
    <property type="evidence" value="ECO:0007669"/>
    <property type="project" value="UniProtKB-KW"/>
</dbReference>
<evidence type="ECO:0000313" key="8">
    <source>
        <dbReference type="EMBL" id="KAK2077854.1"/>
    </source>
</evidence>
<keyword evidence="5" id="KW-0460">Magnesium</keyword>
<dbReference type="Proteomes" id="UP001255856">
    <property type="component" value="Unassembled WGS sequence"/>
</dbReference>
<comment type="caution">
    <text evidence="8">The sequence shown here is derived from an EMBL/GenBank/DDBJ whole genome shotgun (WGS) entry which is preliminary data.</text>
</comment>
<dbReference type="SFLD" id="SFLDS00005">
    <property type="entry name" value="Isoprenoid_Synthase_Type_I"/>
    <property type="match status" value="1"/>
</dbReference>
<protein>
    <submittedName>
        <fullName evidence="8">Uncharacterized protein</fullName>
    </submittedName>
</protein>
<dbReference type="PROSITE" id="PS00723">
    <property type="entry name" value="POLYPRENYL_SYNTHASE_1"/>
    <property type="match status" value="1"/>
</dbReference>
<evidence type="ECO:0000256" key="3">
    <source>
        <dbReference type="ARBA" id="ARBA00022679"/>
    </source>
</evidence>
<reference evidence="8" key="1">
    <citation type="submission" date="2021-01" db="EMBL/GenBank/DDBJ databases">
        <authorList>
            <person name="Eckstrom K.M.E."/>
        </authorList>
    </citation>
    <scope>NUCLEOTIDE SEQUENCE</scope>
    <source>
        <strain evidence="8">UVCC 0001</strain>
    </source>
</reference>
<comment type="similarity">
    <text evidence="2 7">Belongs to the FPP/GGPP synthase family.</text>
</comment>
<evidence type="ECO:0000256" key="2">
    <source>
        <dbReference type="ARBA" id="ARBA00006706"/>
    </source>
</evidence>
<dbReference type="GO" id="GO:0010236">
    <property type="term" value="P:plastoquinone biosynthetic process"/>
    <property type="evidence" value="ECO:0007669"/>
    <property type="project" value="TreeGrafter"/>
</dbReference>
<dbReference type="InterPro" id="IPR000092">
    <property type="entry name" value="Polyprenyl_synt"/>
</dbReference>
<keyword evidence="3 7" id="KW-0808">Transferase</keyword>
<keyword evidence="6" id="KW-0414">Isoprene biosynthesis</keyword>
<dbReference type="GO" id="GO:0008299">
    <property type="term" value="P:isoprenoid biosynthetic process"/>
    <property type="evidence" value="ECO:0007669"/>
    <property type="project" value="UniProtKB-KW"/>
</dbReference>
<dbReference type="CDD" id="cd00685">
    <property type="entry name" value="Trans_IPPS_HT"/>
    <property type="match status" value="1"/>
</dbReference>
<dbReference type="InterPro" id="IPR033749">
    <property type="entry name" value="Polyprenyl_synt_CS"/>
</dbReference>
<evidence type="ECO:0000256" key="6">
    <source>
        <dbReference type="ARBA" id="ARBA00023229"/>
    </source>
</evidence>
<evidence type="ECO:0000256" key="1">
    <source>
        <dbReference type="ARBA" id="ARBA00001946"/>
    </source>
</evidence>
<dbReference type="GO" id="GO:0009507">
    <property type="term" value="C:chloroplast"/>
    <property type="evidence" value="ECO:0007669"/>
    <property type="project" value="TreeGrafter"/>
</dbReference>
<dbReference type="AlphaFoldDB" id="A0AAD9IG65"/>
<dbReference type="SUPFAM" id="SSF48576">
    <property type="entry name" value="Terpenoid synthases"/>
    <property type="match status" value="1"/>
</dbReference>
<dbReference type="PANTHER" id="PTHR12001:SF69">
    <property type="entry name" value="ALL TRANS-POLYPRENYL-DIPHOSPHATE SYNTHASE PDSS1"/>
    <property type="match status" value="1"/>
</dbReference>
<dbReference type="PANTHER" id="PTHR12001">
    <property type="entry name" value="GERANYLGERANYL PYROPHOSPHATE SYNTHASE"/>
    <property type="match status" value="1"/>
</dbReference>
<keyword evidence="4" id="KW-0479">Metal-binding</keyword>
<proteinExistence type="inferred from homology"/>
<dbReference type="Pfam" id="PF00348">
    <property type="entry name" value="polyprenyl_synt"/>
    <property type="match status" value="1"/>
</dbReference>
<dbReference type="EMBL" id="JASFZW010000005">
    <property type="protein sequence ID" value="KAK2077854.1"/>
    <property type="molecule type" value="Genomic_DNA"/>
</dbReference>
<organism evidence="8 9">
    <name type="scientific">Prototheca wickerhamii</name>
    <dbReference type="NCBI Taxonomy" id="3111"/>
    <lineage>
        <taxon>Eukaryota</taxon>
        <taxon>Viridiplantae</taxon>
        <taxon>Chlorophyta</taxon>
        <taxon>core chlorophytes</taxon>
        <taxon>Trebouxiophyceae</taxon>
        <taxon>Chlorellales</taxon>
        <taxon>Chlorellaceae</taxon>
        <taxon>Prototheca</taxon>
    </lineage>
</organism>
<gene>
    <name evidence="8" type="ORF">QBZ16_003722</name>
</gene>
<dbReference type="GO" id="GO:0004659">
    <property type="term" value="F:prenyltransferase activity"/>
    <property type="evidence" value="ECO:0007669"/>
    <property type="project" value="InterPro"/>
</dbReference>
<dbReference type="PROSITE" id="PS00444">
    <property type="entry name" value="POLYPRENYL_SYNTHASE_2"/>
    <property type="match status" value="1"/>
</dbReference>
<dbReference type="InterPro" id="IPR008949">
    <property type="entry name" value="Isoprenoid_synthase_dom_sf"/>
</dbReference>
<keyword evidence="9" id="KW-1185">Reference proteome</keyword>
<evidence type="ECO:0000256" key="5">
    <source>
        <dbReference type="ARBA" id="ARBA00022842"/>
    </source>
</evidence>
<evidence type="ECO:0000256" key="7">
    <source>
        <dbReference type="RuleBase" id="RU004466"/>
    </source>
</evidence>
<accession>A0AAD9IG65</accession>
<dbReference type="Gene3D" id="1.10.600.10">
    <property type="entry name" value="Farnesyl Diphosphate Synthase"/>
    <property type="match status" value="1"/>
</dbReference>
<evidence type="ECO:0000313" key="9">
    <source>
        <dbReference type="Proteomes" id="UP001255856"/>
    </source>
</evidence>
<dbReference type="NCBIfam" id="TIGR02749">
    <property type="entry name" value="prenyl_cyano"/>
    <property type="match status" value="1"/>
</dbReference>
<comment type="cofactor">
    <cofactor evidence="1">
        <name>Mg(2+)</name>
        <dbReference type="ChEBI" id="CHEBI:18420"/>
    </cofactor>
</comment>
<evidence type="ECO:0000256" key="4">
    <source>
        <dbReference type="ARBA" id="ARBA00022723"/>
    </source>
</evidence>
<sequence>MLGHRHPMLMAAANQIFSGGGKQLRPLVVLLVAKATLPLMNLRQVQGGLESHRRLAEIAEMIHTASLVHDDVLDGSPLRRGKPTVNSLFGTGVAVLAGDYLFAQSCALMAQLESLEVIKLVSQVVGDFADGEISQRALLFKTDLTLEDYLDKSFYKTASLIAGGSRCAAMLSGCPPAVTEAMYQYGRQLGLAFQIMDDVLDYTQSAEVLGKPPGQDLRSGNITAPAHFALLDPSAGPELRQLIESRFVTDDAHERALELIRGSDGISRSLKLAEKMVEGALQALECLPPSPAKRSLQGMLEYVPQRIF</sequence>
<name>A0AAD9IG65_PROWI</name>